<gene>
    <name evidence="8" type="ORF">BGI27_05695</name>
    <name evidence="9" type="ORF">CGU29_05700</name>
</gene>
<proteinExistence type="inferred from homology"/>
<dbReference type="EMBL" id="NMRN01000011">
    <property type="protein sequence ID" value="PAS93927.1"/>
    <property type="molecule type" value="Genomic_DNA"/>
</dbReference>
<keyword evidence="11" id="KW-1185">Reference proteome</keyword>
<evidence type="ECO:0000313" key="9">
    <source>
        <dbReference type="EMBL" id="PAS93927.1"/>
    </source>
</evidence>
<dbReference type="InterPro" id="IPR048261">
    <property type="entry name" value="SlpA/SlyD-like_ins_sf"/>
</dbReference>
<reference evidence="8 11" key="1">
    <citation type="submission" date="2016-08" db="EMBL/GenBank/DDBJ databases">
        <title>Candidatus Dactylopiibacterium carminicum genome sequence.</title>
        <authorList>
            <person name="Ramirez-Puebla S.T."/>
            <person name="Ormeno-Orrillo E."/>
            <person name="Vera-Ponce De Leon A."/>
            <person name="Luis L."/>
            <person name="Sanchez-Flores A."/>
            <person name="Monica R."/>
            <person name="Martinez-Romero E."/>
        </authorList>
    </citation>
    <scope>NUCLEOTIDE SEQUENCE [LARGE SCALE GENOMIC DNA]</scope>
    <source>
        <strain evidence="8">END1</strain>
    </source>
</reference>
<evidence type="ECO:0000256" key="5">
    <source>
        <dbReference type="PROSITE-ProRule" id="PRU00277"/>
    </source>
</evidence>
<comment type="catalytic activity">
    <reaction evidence="1 5 6">
        <text>[protein]-peptidylproline (omega=180) = [protein]-peptidylproline (omega=0)</text>
        <dbReference type="Rhea" id="RHEA:16237"/>
        <dbReference type="Rhea" id="RHEA-COMP:10747"/>
        <dbReference type="Rhea" id="RHEA-COMP:10748"/>
        <dbReference type="ChEBI" id="CHEBI:83833"/>
        <dbReference type="ChEBI" id="CHEBI:83834"/>
        <dbReference type="EC" id="5.2.1.8"/>
    </reaction>
</comment>
<sequence length="142" mass="15292">MNVDSHSLVTLNVRIADADTGTVFHSSFESTPMTLQVGAGELMPALESRLIGLSTGARETLLFAPGEAFGEYTDALIERVDRKHVPEGMALEVDTLFSFIAPDGSRYPGLVRELSDDYAVIDFNHPLAGKAVSIEVEIIGVI</sequence>
<organism evidence="9 10">
    <name type="scientific">Candidatus Dactylopiibacterium carminicum</name>
    <dbReference type="NCBI Taxonomy" id="857335"/>
    <lineage>
        <taxon>Bacteria</taxon>
        <taxon>Pseudomonadati</taxon>
        <taxon>Pseudomonadota</taxon>
        <taxon>Betaproteobacteria</taxon>
        <taxon>Rhodocyclales</taxon>
        <taxon>Rhodocyclaceae</taxon>
        <taxon>Candidatus Dactylopiibacterium</taxon>
    </lineage>
</organism>
<dbReference type="InterPro" id="IPR001179">
    <property type="entry name" value="PPIase_FKBP_dom"/>
</dbReference>
<comment type="similarity">
    <text evidence="2 6">Belongs to the FKBP-type PPIase family.</text>
</comment>
<evidence type="ECO:0000256" key="3">
    <source>
        <dbReference type="ARBA" id="ARBA00023110"/>
    </source>
</evidence>
<dbReference type="AlphaFoldDB" id="A0A272EUY7"/>
<dbReference type="Proteomes" id="UP000216107">
    <property type="component" value="Unassembled WGS sequence"/>
</dbReference>
<dbReference type="Gene3D" id="2.40.10.330">
    <property type="match status" value="1"/>
</dbReference>
<dbReference type="PROSITE" id="PS50059">
    <property type="entry name" value="FKBP_PPIASE"/>
    <property type="match status" value="1"/>
</dbReference>
<evidence type="ECO:0000256" key="1">
    <source>
        <dbReference type="ARBA" id="ARBA00000971"/>
    </source>
</evidence>
<dbReference type="RefSeq" id="WP_095523944.1">
    <property type="nucleotide sequence ID" value="NZ_MDUX01000013.1"/>
</dbReference>
<keyword evidence="4 5" id="KW-0413">Isomerase</keyword>
<dbReference type="Pfam" id="PF00254">
    <property type="entry name" value="FKBP_C"/>
    <property type="match status" value="1"/>
</dbReference>
<evidence type="ECO:0000313" key="10">
    <source>
        <dbReference type="Proteomes" id="UP000216107"/>
    </source>
</evidence>
<evidence type="ECO:0000256" key="2">
    <source>
        <dbReference type="ARBA" id="ARBA00006577"/>
    </source>
</evidence>
<dbReference type="PANTHER" id="PTHR47861:SF4">
    <property type="entry name" value="FKBP-TYPE 16 KDA PEPTIDYL-PROLYL CIS-TRANS ISOMERASE"/>
    <property type="match status" value="1"/>
</dbReference>
<dbReference type="EMBL" id="MDUX01000013">
    <property type="protein sequence ID" value="KAF7599816.1"/>
    <property type="molecule type" value="Genomic_DNA"/>
</dbReference>
<name>A0A272EUY7_9RHOO</name>
<evidence type="ECO:0000259" key="7">
    <source>
        <dbReference type="PROSITE" id="PS50059"/>
    </source>
</evidence>
<dbReference type="InterPro" id="IPR046357">
    <property type="entry name" value="PPIase_dom_sf"/>
</dbReference>
<dbReference type="PANTHER" id="PTHR47861">
    <property type="entry name" value="FKBP-TYPE PEPTIDYL-PROLYL CIS-TRANS ISOMERASE SLYD"/>
    <property type="match status" value="1"/>
</dbReference>
<feature type="domain" description="PPIase FKBP-type" evidence="7">
    <location>
        <begin position="4"/>
        <end position="101"/>
    </location>
</feature>
<dbReference type="SUPFAM" id="SSF54534">
    <property type="entry name" value="FKBP-like"/>
    <property type="match status" value="1"/>
</dbReference>
<dbReference type="EC" id="5.2.1.8" evidence="6"/>
<protein>
    <recommendedName>
        <fullName evidence="6">Peptidyl-prolyl cis-trans isomerase</fullName>
        <ecNumber evidence="6">5.2.1.8</ecNumber>
    </recommendedName>
</protein>
<evidence type="ECO:0000256" key="4">
    <source>
        <dbReference type="ARBA" id="ARBA00023235"/>
    </source>
</evidence>
<keyword evidence="3 5" id="KW-0697">Rotamase</keyword>
<accession>A0A272EUY7</accession>
<evidence type="ECO:0000313" key="8">
    <source>
        <dbReference type="EMBL" id="KAF7599816.1"/>
    </source>
</evidence>
<dbReference type="OrthoDB" id="9808891at2"/>
<dbReference type="GO" id="GO:0003755">
    <property type="term" value="F:peptidyl-prolyl cis-trans isomerase activity"/>
    <property type="evidence" value="ECO:0007669"/>
    <property type="project" value="UniProtKB-UniRule"/>
</dbReference>
<dbReference type="Proteomes" id="UP000623509">
    <property type="component" value="Unassembled WGS sequence"/>
</dbReference>
<comment type="caution">
    <text evidence="9">The sequence shown here is derived from an EMBL/GenBank/DDBJ whole genome shotgun (WGS) entry which is preliminary data.</text>
</comment>
<evidence type="ECO:0000256" key="6">
    <source>
        <dbReference type="RuleBase" id="RU003915"/>
    </source>
</evidence>
<dbReference type="Gene3D" id="3.10.50.40">
    <property type="match status" value="1"/>
</dbReference>
<evidence type="ECO:0000313" key="11">
    <source>
        <dbReference type="Proteomes" id="UP000623509"/>
    </source>
</evidence>
<reference evidence="9 10" key="2">
    <citation type="submission" date="2017-07" db="EMBL/GenBank/DDBJ databases">
        <title>Candidatus Dactylopiibacterium carminicum, a nitrogen-fixing symbiont of the cochineal insect Dactylopius coccus and Dactylopius opuntiae (Hemiptera: Coccoidea: Dactylopiidae).</title>
        <authorList>
            <person name="Vera A."/>
        </authorList>
    </citation>
    <scope>NUCLEOTIDE SEQUENCE [LARGE SCALE GENOMIC DNA]</scope>
    <source>
        <strain evidence="9 10">NFDCM</strain>
    </source>
</reference>